<keyword evidence="12" id="KW-1185">Reference proteome</keyword>
<dbReference type="GO" id="GO:0005886">
    <property type="term" value="C:plasma membrane"/>
    <property type="evidence" value="ECO:0007669"/>
    <property type="project" value="UniProtKB-SubCell"/>
</dbReference>
<feature type="transmembrane region" description="Helical" evidence="10">
    <location>
        <begin position="21"/>
        <end position="44"/>
    </location>
</feature>
<name>A0A081ND20_9GAMM</name>
<evidence type="ECO:0000256" key="2">
    <source>
        <dbReference type="ARBA" id="ARBA00004162"/>
    </source>
</evidence>
<keyword evidence="5 10" id="KW-0145">Chemotaxis</keyword>
<dbReference type="EMBL" id="JOKH01000005">
    <property type="protein sequence ID" value="KEQ16343.1"/>
    <property type="molecule type" value="Genomic_DNA"/>
</dbReference>
<evidence type="ECO:0000256" key="10">
    <source>
        <dbReference type="RuleBase" id="RU364125"/>
    </source>
</evidence>
<comment type="subcellular location">
    <subcellularLocation>
        <location evidence="10">Cell inner membrane</location>
    </subcellularLocation>
    <subcellularLocation>
        <location evidence="2">Cell membrane</location>
        <topology evidence="2">Single-pass membrane protein</topology>
    </subcellularLocation>
</comment>
<keyword evidence="6 10" id="KW-0812">Transmembrane</keyword>
<dbReference type="Proteomes" id="UP000028073">
    <property type="component" value="Unassembled WGS sequence"/>
</dbReference>
<dbReference type="GO" id="GO:0009425">
    <property type="term" value="C:bacterial-type flagellum basal body"/>
    <property type="evidence" value="ECO:0007669"/>
    <property type="project" value="InterPro"/>
</dbReference>
<dbReference type="PANTHER" id="PTHR35091">
    <property type="entry name" value="FLAGELLAR PROTEIN FLIL"/>
    <property type="match status" value="1"/>
</dbReference>
<keyword evidence="4" id="KW-1003">Cell membrane</keyword>
<evidence type="ECO:0000256" key="7">
    <source>
        <dbReference type="ARBA" id="ARBA00022779"/>
    </source>
</evidence>
<comment type="function">
    <text evidence="1 10">Controls the rotational direction of flagella during chemotaxis.</text>
</comment>
<dbReference type="PANTHER" id="PTHR35091:SF2">
    <property type="entry name" value="FLAGELLAR PROTEIN FLIL"/>
    <property type="match status" value="1"/>
</dbReference>
<evidence type="ECO:0000256" key="9">
    <source>
        <dbReference type="ARBA" id="ARBA00023136"/>
    </source>
</evidence>
<sequence>MADEEIEGGSENPQKSSGKSLMIIIVLLLLIMVGGGGFAGWYFMSAQSKPSETEEALKPEVPKFVTLEPFVISLQTQGRPRYMQIKLTLMSRDEGAVEVLKTYIPLIRNAIVNYLSQMTYKEATAKEATDQIRHNTIERVNELLTAERSTVVLDDLLITDLVVQ</sequence>
<dbReference type="Pfam" id="PF03748">
    <property type="entry name" value="FliL"/>
    <property type="match status" value="1"/>
</dbReference>
<evidence type="ECO:0000256" key="4">
    <source>
        <dbReference type="ARBA" id="ARBA00022475"/>
    </source>
</evidence>
<dbReference type="AlphaFoldDB" id="A0A081ND20"/>
<dbReference type="eggNOG" id="COG1580">
    <property type="taxonomic scope" value="Bacteria"/>
</dbReference>
<keyword evidence="10" id="KW-0997">Cell inner membrane</keyword>
<dbReference type="OrthoDB" id="2087278at2"/>
<keyword evidence="9 10" id="KW-0472">Membrane</keyword>
<dbReference type="STRING" id="1137799.GZ78_20900"/>
<evidence type="ECO:0000313" key="12">
    <source>
        <dbReference type="Proteomes" id="UP000028073"/>
    </source>
</evidence>
<comment type="caution">
    <text evidence="11">The sequence shown here is derived from an EMBL/GenBank/DDBJ whole genome shotgun (WGS) entry which is preliminary data.</text>
</comment>
<evidence type="ECO:0000256" key="1">
    <source>
        <dbReference type="ARBA" id="ARBA00002254"/>
    </source>
</evidence>
<comment type="similarity">
    <text evidence="3 10">Belongs to the FliL family.</text>
</comment>
<gene>
    <name evidence="11" type="ORF">GZ78_20900</name>
</gene>
<dbReference type="GO" id="GO:0071978">
    <property type="term" value="P:bacterial-type flagellum-dependent swarming motility"/>
    <property type="evidence" value="ECO:0007669"/>
    <property type="project" value="TreeGrafter"/>
</dbReference>
<evidence type="ECO:0000256" key="8">
    <source>
        <dbReference type="ARBA" id="ARBA00022989"/>
    </source>
</evidence>
<evidence type="ECO:0000256" key="6">
    <source>
        <dbReference type="ARBA" id="ARBA00022692"/>
    </source>
</evidence>
<organism evidence="11 12">
    <name type="scientific">Endozoicomonas numazuensis</name>
    <dbReference type="NCBI Taxonomy" id="1137799"/>
    <lineage>
        <taxon>Bacteria</taxon>
        <taxon>Pseudomonadati</taxon>
        <taxon>Pseudomonadota</taxon>
        <taxon>Gammaproteobacteria</taxon>
        <taxon>Oceanospirillales</taxon>
        <taxon>Endozoicomonadaceae</taxon>
        <taxon>Endozoicomonas</taxon>
    </lineage>
</organism>
<evidence type="ECO:0000256" key="5">
    <source>
        <dbReference type="ARBA" id="ARBA00022500"/>
    </source>
</evidence>
<dbReference type="InterPro" id="IPR005503">
    <property type="entry name" value="FliL"/>
</dbReference>
<evidence type="ECO:0000256" key="3">
    <source>
        <dbReference type="ARBA" id="ARBA00008281"/>
    </source>
</evidence>
<accession>A0A081ND20</accession>
<keyword evidence="8 10" id="KW-1133">Transmembrane helix</keyword>
<keyword evidence="7 10" id="KW-0283">Flagellar rotation</keyword>
<protein>
    <recommendedName>
        <fullName evidence="10">Flagellar protein FliL</fullName>
    </recommendedName>
</protein>
<dbReference type="RefSeq" id="WP_034839778.1">
    <property type="nucleotide sequence ID" value="NZ_JOKH01000005.1"/>
</dbReference>
<reference evidence="11 12" key="1">
    <citation type="submission" date="2014-06" db="EMBL/GenBank/DDBJ databases">
        <title>Whole Genome Sequences of Three Symbiotic Endozoicomonas Bacteria.</title>
        <authorList>
            <person name="Neave M.J."/>
            <person name="Apprill A."/>
            <person name="Voolstra C.R."/>
        </authorList>
    </citation>
    <scope>NUCLEOTIDE SEQUENCE [LARGE SCALE GENOMIC DNA]</scope>
    <source>
        <strain evidence="11 12">DSM 25634</strain>
    </source>
</reference>
<evidence type="ECO:0000313" key="11">
    <source>
        <dbReference type="EMBL" id="KEQ16343.1"/>
    </source>
</evidence>
<dbReference type="GO" id="GO:0006935">
    <property type="term" value="P:chemotaxis"/>
    <property type="evidence" value="ECO:0007669"/>
    <property type="project" value="UniProtKB-KW"/>
</dbReference>
<proteinExistence type="inferred from homology"/>